<sequence>MPAAVSTTAGSTTPETPVSRPIKLVRVAVLLLSGIAIAFSATLHEQLSFDLGMAALTIGAVGIAHLVEWWSLRSRGGNPLPLLLGVVSLAAALGLALTDTVIVFAVVVAGWALLSALLEFVGMTVRPGSRQDAVFLGATGMLLALLVILVRTDEVAVLGFLGAYAVLAGVYLGISAFDTRRASAPGDGAISDGAASERSPLSSPPESRR</sequence>
<evidence type="ECO:0000256" key="2">
    <source>
        <dbReference type="SAM" id="Phobius"/>
    </source>
</evidence>
<evidence type="ECO:0000313" key="4">
    <source>
        <dbReference type="Proteomes" id="UP000070810"/>
    </source>
</evidence>
<reference evidence="3 4" key="1">
    <citation type="journal article" date="2016" name="Front. Microbiol.">
        <title>Genomic Resource of Rice Seed Associated Bacteria.</title>
        <authorList>
            <person name="Midha S."/>
            <person name="Bansal K."/>
            <person name="Sharma S."/>
            <person name="Kumar N."/>
            <person name="Patil P.P."/>
            <person name="Chaudhry V."/>
            <person name="Patil P.B."/>
        </authorList>
    </citation>
    <scope>NUCLEOTIDE SEQUENCE [LARGE SCALE GENOMIC DNA]</scope>
    <source>
        <strain evidence="3 4">NS354</strain>
    </source>
</reference>
<feature type="transmembrane region" description="Helical" evidence="2">
    <location>
        <begin position="24"/>
        <end position="43"/>
    </location>
</feature>
<feature type="transmembrane region" description="Helical" evidence="2">
    <location>
        <begin position="133"/>
        <end position="150"/>
    </location>
</feature>
<proteinExistence type="predicted"/>
<feature type="transmembrane region" description="Helical" evidence="2">
    <location>
        <begin position="79"/>
        <end position="96"/>
    </location>
</feature>
<feature type="transmembrane region" description="Helical" evidence="2">
    <location>
        <begin position="49"/>
        <end position="67"/>
    </location>
</feature>
<dbReference type="AlphaFoldDB" id="A0A147ERC9"/>
<protein>
    <recommendedName>
        <fullName evidence="5">DUF308 domain-containing protein</fullName>
    </recommendedName>
</protein>
<feature type="transmembrane region" description="Helical" evidence="2">
    <location>
        <begin position="102"/>
        <end position="121"/>
    </location>
</feature>
<comment type="caution">
    <text evidence="3">The sequence shown here is derived from an EMBL/GenBank/DDBJ whole genome shotgun (WGS) entry which is preliminary data.</text>
</comment>
<evidence type="ECO:0000256" key="1">
    <source>
        <dbReference type="SAM" id="MobiDB-lite"/>
    </source>
</evidence>
<dbReference type="PATRIC" id="fig|1079994.3.peg.31"/>
<name>A0A147ERC9_9MICO</name>
<keyword evidence="2" id="KW-0812">Transmembrane</keyword>
<evidence type="ECO:0000313" key="3">
    <source>
        <dbReference type="EMBL" id="KTR87035.1"/>
    </source>
</evidence>
<feature type="compositionally biased region" description="Low complexity" evidence="1">
    <location>
        <begin position="196"/>
        <end position="209"/>
    </location>
</feature>
<keyword evidence="4" id="KW-1185">Reference proteome</keyword>
<dbReference type="Proteomes" id="UP000070810">
    <property type="component" value="Unassembled WGS sequence"/>
</dbReference>
<feature type="region of interest" description="Disordered" evidence="1">
    <location>
        <begin position="183"/>
        <end position="209"/>
    </location>
</feature>
<dbReference type="EMBL" id="LDRK01000010">
    <property type="protein sequence ID" value="KTR87035.1"/>
    <property type="molecule type" value="Genomic_DNA"/>
</dbReference>
<accession>A0A147ERC9</accession>
<gene>
    <name evidence="3" type="ORF">NS354_01680</name>
</gene>
<keyword evidence="2" id="KW-0472">Membrane</keyword>
<keyword evidence="2" id="KW-1133">Transmembrane helix</keyword>
<evidence type="ECO:0008006" key="5">
    <source>
        <dbReference type="Google" id="ProtNLM"/>
    </source>
</evidence>
<dbReference type="RefSeq" id="WP_058592891.1">
    <property type="nucleotide sequence ID" value="NZ_LDRK01000010.1"/>
</dbReference>
<organism evidence="3 4">
    <name type="scientific">Leucobacter chromiiresistens</name>
    <dbReference type="NCBI Taxonomy" id="1079994"/>
    <lineage>
        <taxon>Bacteria</taxon>
        <taxon>Bacillati</taxon>
        <taxon>Actinomycetota</taxon>
        <taxon>Actinomycetes</taxon>
        <taxon>Micrococcales</taxon>
        <taxon>Microbacteriaceae</taxon>
        <taxon>Leucobacter</taxon>
    </lineage>
</organism>
<feature type="transmembrane region" description="Helical" evidence="2">
    <location>
        <begin position="156"/>
        <end position="174"/>
    </location>
</feature>